<evidence type="ECO:0000313" key="7">
    <source>
        <dbReference type="Proteomes" id="UP000813444"/>
    </source>
</evidence>
<feature type="transmembrane region" description="Helical" evidence="5">
    <location>
        <begin position="36"/>
        <end position="58"/>
    </location>
</feature>
<dbReference type="Proteomes" id="UP000813444">
    <property type="component" value="Unassembled WGS sequence"/>
</dbReference>
<proteinExistence type="predicted"/>
<evidence type="ECO:0000256" key="3">
    <source>
        <dbReference type="ARBA" id="ARBA00022989"/>
    </source>
</evidence>
<accession>A0A8K0SFE5</accession>
<evidence type="ECO:0000256" key="5">
    <source>
        <dbReference type="SAM" id="Phobius"/>
    </source>
</evidence>
<evidence type="ECO:0000313" key="6">
    <source>
        <dbReference type="EMBL" id="KAH7303144.1"/>
    </source>
</evidence>
<protein>
    <submittedName>
        <fullName evidence="6">Uncharacterized protein</fullName>
    </submittedName>
</protein>
<keyword evidence="2 5" id="KW-0812">Transmembrane</keyword>
<dbReference type="GO" id="GO:0022857">
    <property type="term" value="F:transmembrane transporter activity"/>
    <property type="evidence" value="ECO:0007669"/>
    <property type="project" value="TreeGrafter"/>
</dbReference>
<name>A0A8K0SFE5_9HYPO</name>
<evidence type="ECO:0000256" key="2">
    <source>
        <dbReference type="ARBA" id="ARBA00022692"/>
    </source>
</evidence>
<dbReference type="PANTHER" id="PTHR23501">
    <property type="entry name" value="MAJOR FACILITATOR SUPERFAMILY"/>
    <property type="match status" value="1"/>
</dbReference>
<reference evidence="6" key="1">
    <citation type="journal article" date="2021" name="Nat. Commun.">
        <title>Genetic determinants of endophytism in the Arabidopsis root mycobiome.</title>
        <authorList>
            <person name="Mesny F."/>
            <person name="Miyauchi S."/>
            <person name="Thiergart T."/>
            <person name="Pickel B."/>
            <person name="Atanasova L."/>
            <person name="Karlsson M."/>
            <person name="Huettel B."/>
            <person name="Barry K.W."/>
            <person name="Haridas S."/>
            <person name="Chen C."/>
            <person name="Bauer D."/>
            <person name="Andreopoulos W."/>
            <person name="Pangilinan J."/>
            <person name="LaButti K."/>
            <person name="Riley R."/>
            <person name="Lipzen A."/>
            <person name="Clum A."/>
            <person name="Drula E."/>
            <person name="Henrissat B."/>
            <person name="Kohler A."/>
            <person name="Grigoriev I.V."/>
            <person name="Martin F.M."/>
            <person name="Hacquard S."/>
        </authorList>
    </citation>
    <scope>NUCLEOTIDE SEQUENCE</scope>
    <source>
        <strain evidence="6">MPI-CAGE-CH-0235</strain>
    </source>
</reference>
<dbReference type="AlphaFoldDB" id="A0A8K0SFE5"/>
<dbReference type="EMBL" id="JAGPNK010000039">
    <property type="protein sequence ID" value="KAH7303144.1"/>
    <property type="molecule type" value="Genomic_DNA"/>
</dbReference>
<dbReference type="OrthoDB" id="2351791at2759"/>
<keyword evidence="7" id="KW-1185">Reference proteome</keyword>
<feature type="transmembrane region" description="Helical" evidence="5">
    <location>
        <begin position="70"/>
        <end position="91"/>
    </location>
</feature>
<keyword evidence="3 5" id="KW-1133">Transmembrane helix</keyword>
<dbReference type="PANTHER" id="PTHR23501:SF59">
    <property type="entry name" value="MAJOR FACILITATOR SUPERFAMILY (MFS) PROFILE DOMAIN-CONTAINING PROTEIN-RELATED"/>
    <property type="match status" value="1"/>
</dbReference>
<comment type="subcellular location">
    <subcellularLocation>
        <location evidence="1">Membrane</location>
        <topology evidence="1">Multi-pass membrane protein</topology>
    </subcellularLocation>
</comment>
<feature type="transmembrane region" description="Helical" evidence="5">
    <location>
        <begin position="12"/>
        <end position="30"/>
    </location>
</feature>
<organism evidence="6 7">
    <name type="scientific">Stachybotrys elegans</name>
    <dbReference type="NCBI Taxonomy" id="80388"/>
    <lineage>
        <taxon>Eukaryota</taxon>
        <taxon>Fungi</taxon>
        <taxon>Dikarya</taxon>
        <taxon>Ascomycota</taxon>
        <taxon>Pezizomycotina</taxon>
        <taxon>Sordariomycetes</taxon>
        <taxon>Hypocreomycetidae</taxon>
        <taxon>Hypocreales</taxon>
        <taxon>Stachybotryaceae</taxon>
        <taxon>Stachybotrys</taxon>
    </lineage>
</organism>
<sequence length="106" mass="11712">MGEKLKKVDWLGTLFFTTSITLTLIAISWGGVQYAWASSGTLAPLCVGTLGLIWTLIYDDWHAGNPYKNYRYPIWIGWGLTTVGSGLTILWDVNTTTSLWAPPLSS</sequence>
<gene>
    <name evidence="6" type="ORF">B0I35DRAFT_485423</name>
</gene>
<evidence type="ECO:0000256" key="4">
    <source>
        <dbReference type="ARBA" id="ARBA00023136"/>
    </source>
</evidence>
<evidence type="ECO:0000256" key="1">
    <source>
        <dbReference type="ARBA" id="ARBA00004141"/>
    </source>
</evidence>
<comment type="caution">
    <text evidence="6">The sequence shown here is derived from an EMBL/GenBank/DDBJ whole genome shotgun (WGS) entry which is preliminary data.</text>
</comment>
<keyword evidence="4 5" id="KW-0472">Membrane</keyword>
<dbReference type="GO" id="GO:0005886">
    <property type="term" value="C:plasma membrane"/>
    <property type="evidence" value="ECO:0007669"/>
    <property type="project" value="TreeGrafter"/>
</dbReference>